<evidence type="ECO:0000313" key="1">
    <source>
        <dbReference type="EMBL" id="AJW30376.1"/>
    </source>
</evidence>
<sequence>MGNALGQYQRIIQSIYISKRPIKLLNNKFSSIIKKELNY</sequence>
<accession>A0A0D5A2H7</accession>
<protein>
    <submittedName>
        <fullName evidence="1">Uncharacterized protein</fullName>
    </submittedName>
</protein>
<reference evidence="1" key="1">
    <citation type="submission" date="2014-06" db="EMBL/GenBank/DDBJ databases">
        <authorList>
            <person name="Berube P.M."/>
        </authorList>
    </citation>
    <scope>NUCLEOTIDE SEQUENCE</scope>
    <source>
        <strain evidence="1">P0902-H212</strain>
    </source>
</reference>
<gene>
    <name evidence="1" type="ORF">FA02_0107</name>
</gene>
<organism evidence="1">
    <name type="scientific">Prochlorococcus marinus str. P0902-H212</name>
    <dbReference type="NCBI Taxonomy" id="1620696"/>
    <lineage>
        <taxon>Bacteria</taxon>
        <taxon>Bacillati</taxon>
        <taxon>Cyanobacteriota</taxon>
        <taxon>Cyanophyceae</taxon>
        <taxon>Synechococcales</taxon>
        <taxon>Prochlorococcaceae</taxon>
        <taxon>Prochlorococcus</taxon>
    </lineage>
</organism>
<dbReference type="EMBL" id="KJ947870">
    <property type="protein sequence ID" value="AJW30376.1"/>
    <property type="molecule type" value="Genomic_DNA"/>
</dbReference>
<proteinExistence type="predicted"/>
<name>A0A0D5A2H7_PROMR</name>
<dbReference type="AlphaFoldDB" id="A0A0D5A2H7"/>